<protein>
    <recommendedName>
        <fullName evidence="4">RRM domain-containing protein</fullName>
    </recommendedName>
</protein>
<name>A0A1X2J0V2_9FUNG</name>
<comment type="caution">
    <text evidence="5">The sequence shown here is derived from an EMBL/GenBank/DDBJ whole genome shotgun (WGS) entry which is preliminary data.</text>
</comment>
<organism evidence="5 6">
    <name type="scientific">Absidia repens</name>
    <dbReference type="NCBI Taxonomy" id="90262"/>
    <lineage>
        <taxon>Eukaryota</taxon>
        <taxon>Fungi</taxon>
        <taxon>Fungi incertae sedis</taxon>
        <taxon>Mucoromycota</taxon>
        <taxon>Mucoromycotina</taxon>
        <taxon>Mucoromycetes</taxon>
        <taxon>Mucorales</taxon>
        <taxon>Cunninghamellaceae</taxon>
        <taxon>Absidia</taxon>
    </lineage>
</organism>
<gene>
    <name evidence="5" type="ORF">BCR42DRAFT_485578</name>
</gene>
<dbReference type="EMBL" id="MCGE01000001">
    <property type="protein sequence ID" value="ORZ25405.1"/>
    <property type="molecule type" value="Genomic_DNA"/>
</dbReference>
<accession>A0A1X2J0V2</accession>
<reference evidence="5 6" key="1">
    <citation type="submission" date="2016-07" db="EMBL/GenBank/DDBJ databases">
        <title>Pervasive Adenine N6-methylation of Active Genes in Fungi.</title>
        <authorList>
            <consortium name="DOE Joint Genome Institute"/>
            <person name="Mondo S.J."/>
            <person name="Dannebaum R.O."/>
            <person name="Kuo R.C."/>
            <person name="Labutti K."/>
            <person name="Haridas S."/>
            <person name="Kuo A."/>
            <person name="Salamov A."/>
            <person name="Ahrendt S.R."/>
            <person name="Lipzen A."/>
            <person name="Sullivan W."/>
            <person name="Andreopoulos W.B."/>
            <person name="Clum A."/>
            <person name="Lindquist E."/>
            <person name="Daum C."/>
            <person name="Ramamoorthy G.K."/>
            <person name="Gryganskyi A."/>
            <person name="Culley D."/>
            <person name="Magnuson J.K."/>
            <person name="James T.Y."/>
            <person name="O'Malley M.A."/>
            <person name="Stajich J.E."/>
            <person name="Spatafora J.W."/>
            <person name="Visel A."/>
            <person name="Grigoriev I.V."/>
        </authorList>
    </citation>
    <scope>NUCLEOTIDE SEQUENCE [LARGE SCALE GENOMIC DNA]</scope>
    <source>
        <strain evidence="5 6">NRRL 1336</strain>
    </source>
</reference>
<feature type="compositionally biased region" description="Polar residues" evidence="3">
    <location>
        <begin position="156"/>
        <end position="175"/>
    </location>
</feature>
<dbReference type="AlphaFoldDB" id="A0A1X2J0V2"/>
<evidence type="ECO:0000256" key="1">
    <source>
        <dbReference type="ARBA" id="ARBA00022884"/>
    </source>
</evidence>
<dbReference type="CDD" id="cd00590">
    <property type="entry name" value="RRM_SF"/>
    <property type="match status" value="1"/>
</dbReference>
<feature type="domain" description="RRM" evidence="4">
    <location>
        <begin position="195"/>
        <end position="289"/>
    </location>
</feature>
<feature type="compositionally biased region" description="Low complexity" evidence="3">
    <location>
        <begin position="37"/>
        <end position="63"/>
    </location>
</feature>
<feature type="region of interest" description="Disordered" evidence="3">
    <location>
        <begin position="1"/>
        <end position="98"/>
    </location>
</feature>
<dbReference type="InterPro" id="IPR000504">
    <property type="entry name" value="RRM_dom"/>
</dbReference>
<dbReference type="Pfam" id="PF00076">
    <property type="entry name" value="RRM_1"/>
    <property type="match status" value="1"/>
</dbReference>
<dbReference type="STRING" id="90262.A0A1X2J0V2"/>
<evidence type="ECO:0000259" key="4">
    <source>
        <dbReference type="PROSITE" id="PS50102"/>
    </source>
</evidence>
<dbReference type="PANTHER" id="PTHR19965:SF82">
    <property type="entry name" value="THO COMPLEX SUBUNIT 4"/>
    <property type="match status" value="1"/>
</dbReference>
<evidence type="ECO:0000313" key="5">
    <source>
        <dbReference type="EMBL" id="ORZ25405.1"/>
    </source>
</evidence>
<dbReference type="SMART" id="SM00360">
    <property type="entry name" value="RRM"/>
    <property type="match status" value="1"/>
</dbReference>
<dbReference type="InterPro" id="IPR035979">
    <property type="entry name" value="RBD_domain_sf"/>
</dbReference>
<evidence type="ECO:0000256" key="3">
    <source>
        <dbReference type="SAM" id="MobiDB-lite"/>
    </source>
</evidence>
<dbReference type="Gene3D" id="3.30.70.330">
    <property type="match status" value="1"/>
</dbReference>
<sequence>MSSAMDLDASLDDIIKKKRPQKQQQKKTHTPKHSQNKGKQQQPLQRQRQQQQQQQKQKQSGNKSGILGRLGPHGVQKNSKTNMKQTQQSGLNTPLRSRLGNQNLAKAITKSSATLQQTSSSANPSNIMITKHVSDRLSFGRQQQRQQQSFEKYHQPLQQQRSMEQPSVRENTSFSIRGMSAPSPGISIRGESGPASVLISNLDREANAADIKASAKKNRSSKWTTVRGETACAQFGEVMGCEVFYDRMGRSVGEAEVEFATKASALDCIAKLDNEAADGQILRVILREQPNKYIRQQEVRPAVKSSVAYPSTGKMYADQIDSSRYGVPSRRY</sequence>
<dbReference type="GO" id="GO:0003729">
    <property type="term" value="F:mRNA binding"/>
    <property type="evidence" value="ECO:0007669"/>
    <property type="project" value="TreeGrafter"/>
</dbReference>
<evidence type="ECO:0000256" key="2">
    <source>
        <dbReference type="PROSITE-ProRule" id="PRU00176"/>
    </source>
</evidence>
<dbReference type="Proteomes" id="UP000193560">
    <property type="component" value="Unassembled WGS sequence"/>
</dbReference>
<keyword evidence="6" id="KW-1185">Reference proteome</keyword>
<dbReference type="GO" id="GO:0005634">
    <property type="term" value="C:nucleus"/>
    <property type="evidence" value="ECO:0007669"/>
    <property type="project" value="TreeGrafter"/>
</dbReference>
<feature type="region of interest" description="Disordered" evidence="3">
    <location>
        <begin position="140"/>
        <end position="192"/>
    </location>
</feature>
<dbReference type="InterPro" id="IPR051229">
    <property type="entry name" value="ALYREF_mRNA_export"/>
</dbReference>
<dbReference type="PROSITE" id="PS50102">
    <property type="entry name" value="RRM"/>
    <property type="match status" value="1"/>
</dbReference>
<feature type="compositionally biased region" description="Basic residues" evidence="3">
    <location>
        <begin position="16"/>
        <end position="36"/>
    </location>
</feature>
<dbReference type="PANTHER" id="PTHR19965">
    <property type="entry name" value="RNA AND EXPORT FACTOR BINDING PROTEIN"/>
    <property type="match status" value="1"/>
</dbReference>
<dbReference type="OrthoDB" id="2287421at2759"/>
<dbReference type="SUPFAM" id="SSF54928">
    <property type="entry name" value="RNA-binding domain, RBD"/>
    <property type="match status" value="1"/>
</dbReference>
<proteinExistence type="predicted"/>
<evidence type="ECO:0000313" key="6">
    <source>
        <dbReference type="Proteomes" id="UP000193560"/>
    </source>
</evidence>
<dbReference type="InterPro" id="IPR012677">
    <property type="entry name" value="Nucleotide-bd_a/b_plait_sf"/>
</dbReference>
<keyword evidence="1 2" id="KW-0694">RNA-binding</keyword>
<feature type="compositionally biased region" description="Polar residues" evidence="3">
    <location>
        <begin position="76"/>
        <end position="98"/>
    </location>
</feature>